<keyword evidence="7" id="KW-0106">Calcium</keyword>
<evidence type="ECO:0000313" key="17">
    <source>
        <dbReference type="Proteomes" id="UP000663879"/>
    </source>
</evidence>
<evidence type="ECO:0000256" key="2">
    <source>
        <dbReference type="ARBA" id="ARBA00022448"/>
    </source>
</evidence>
<keyword evidence="9" id="KW-1133">Transmembrane helix</keyword>
<feature type="domain" description="VWFA" evidence="15">
    <location>
        <begin position="260"/>
        <end position="391"/>
    </location>
</feature>
<dbReference type="Gene3D" id="3.40.50.410">
    <property type="entry name" value="von Willebrand factor, type A domain"/>
    <property type="match status" value="1"/>
</dbReference>
<dbReference type="Pfam" id="PF13519">
    <property type="entry name" value="VWA_2"/>
    <property type="match status" value="1"/>
</dbReference>
<evidence type="ECO:0000259" key="15">
    <source>
        <dbReference type="PROSITE" id="PS50234"/>
    </source>
</evidence>
<evidence type="ECO:0000256" key="14">
    <source>
        <dbReference type="SAM" id="SignalP"/>
    </source>
</evidence>
<dbReference type="SMART" id="SM00327">
    <property type="entry name" value="VWA"/>
    <property type="match status" value="1"/>
</dbReference>
<evidence type="ECO:0000313" key="16">
    <source>
        <dbReference type="EMBL" id="CAF0882594.1"/>
    </source>
</evidence>
<proteinExistence type="predicted"/>
<dbReference type="InterPro" id="IPR051173">
    <property type="entry name" value="Ca_channel_alpha-2/delta"/>
</dbReference>
<evidence type="ECO:0000256" key="7">
    <source>
        <dbReference type="ARBA" id="ARBA00022837"/>
    </source>
</evidence>
<evidence type="ECO:0000256" key="8">
    <source>
        <dbReference type="ARBA" id="ARBA00022882"/>
    </source>
</evidence>
<dbReference type="PROSITE" id="PS50234">
    <property type="entry name" value="VWFA"/>
    <property type="match status" value="1"/>
</dbReference>
<keyword evidence="10" id="KW-0406">Ion transport</keyword>
<organism evidence="16 17">
    <name type="scientific">Brachionus calyciflorus</name>
    <dbReference type="NCBI Taxonomy" id="104777"/>
    <lineage>
        <taxon>Eukaryota</taxon>
        <taxon>Metazoa</taxon>
        <taxon>Spiralia</taxon>
        <taxon>Gnathifera</taxon>
        <taxon>Rotifera</taxon>
        <taxon>Eurotatoria</taxon>
        <taxon>Monogononta</taxon>
        <taxon>Pseudotrocha</taxon>
        <taxon>Ploima</taxon>
        <taxon>Brachionidae</taxon>
        <taxon>Brachionus</taxon>
    </lineage>
</organism>
<dbReference type="AlphaFoldDB" id="A0A813YD87"/>
<dbReference type="OrthoDB" id="10054666at2759"/>
<evidence type="ECO:0000256" key="3">
    <source>
        <dbReference type="ARBA" id="ARBA00022568"/>
    </source>
</evidence>
<evidence type="ECO:0000256" key="12">
    <source>
        <dbReference type="ARBA" id="ARBA00023180"/>
    </source>
</evidence>
<comment type="caution">
    <text evidence="16">The sequence shown here is derived from an EMBL/GenBank/DDBJ whole genome shotgun (WGS) entry which is preliminary data.</text>
</comment>
<dbReference type="Gene3D" id="3.30.450.20">
    <property type="entry name" value="PAS domain"/>
    <property type="match status" value="2"/>
</dbReference>
<dbReference type="PANTHER" id="PTHR10166">
    <property type="entry name" value="VOLTAGE-DEPENDENT CALCIUM CHANNEL SUBUNIT ALPHA-2/DELTA-RELATED"/>
    <property type="match status" value="1"/>
</dbReference>
<evidence type="ECO:0000256" key="9">
    <source>
        <dbReference type="ARBA" id="ARBA00022989"/>
    </source>
</evidence>
<sequence>MFFQNYLLVFVFKLFVVDSQFSYSNNGIEDDLSASEDPEYGKLTGDVQNWAAIIQNYILQSASDLINKDLTQELFDLANYTVEAKNGEEVVNEVKATLSDYFAKKQEAAIRIANKAIELYDYNLTSSDRKWEKYSGVHELGPEYYRDSDVPDLLPPDMIFSTYFKQKVSFNESIVKISDEIPRNDMETIKTVMYTKGLDDIFKHNKDDDSSLRWQYFGSSTGLMRLYPAREWDTNFAGFYNDYDPRVRNWYIAATSGPKDVVIIIDCSLSMKGKKFDIAKSIAKAVIDTLTSHDYVNVICARASHWDEVGKSQSFQTEVLSCQQNRIVQATMAHRRDLKEKVSELSAGGTSELERAFELAFDLLNSNQRTACQSIIVFITDGQDSDGETVRCGEGYYTRSGYVPGPICIYNWTKVWELTAERNKNLIPSARIFSYLTIDDGEELPGHLACDNNGSFKKLTDGENLISKMSNYYEFLSSSTYSKEQGLWTSPYIDSGNLGLTITYAVPAISKINKKLIGVAAVDATLEEIENILTQHQWGDVYSFLINKQGEAIFHPALSSRQNIMEDPIVVSITKLEQDNYGNPSEFNDLLKNMISGSDGKIQIKNANRLLPKKNVQPATYYYASLTKSDYSFAYSLSDTDMSFREISEPSDLSKYKKSYFNLLIEYNSSKAREELPNEFEILQVKINETKYPGLRVSYPYSSIFFAPNVYCDPNSYFYDDDLASKTVDAHNYINSHIFNKSFVDGGCEVDLKYKKGTRAYVLISQPIESYWNRRPSESVKEVKWTYVGMRSGVFRTYPGHRSNRLYNPVSRSWYKRALNSQTKTTLSSPYLDAAGAGKIITISQAVFEGMQDVSKEFCESLNTTRKPGGCHCMRGEDCESGVCYVSKAKGTETHLPRCATNRLIGVTGTDLGYNDFQTKIMEKMKSSDGKKSCGHKYKCPNGLDECETRCYLFDTNAILIVAPEFIKEKDLEEKKYSQVNLGMVEGEIMKDLIYRQGFLRRIENIDFSGTCTISPYQPKVTLEGIPINPEDQDNYYKNRGPIPSFQNEYGCIQDAVRYSVNESVLGEYQSKILIGNISGPCMSGFYYVAALPKTNLFLLVIENWEDKKGSFFYNFNCKITRNIVNSGNFQLINGTCAHQDLTSKTMREEQKCPVLRQVNIPCTYNGHRIETINFICFLFSFILTFF</sequence>
<dbReference type="GO" id="GO:0005245">
    <property type="term" value="F:voltage-gated calcium channel activity"/>
    <property type="evidence" value="ECO:0007669"/>
    <property type="project" value="TreeGrafter"/>
</dbReference>
<keyword evidence="8" id="KW-0851">Voltage-gated channel</keyword>
<keyword evidence="2" id="KW-0813">Transport</keyword>
<keyword evidence="12" id="KW-0325">Glycoprotein</keyword>
<evidence type="ECO:0000256" key="10">
    <source>
        <dbReference type="ARBA" id="ARBA00023065"/>
    </source>
</evidence>
<keyword evidence="4" id="KW-0107">Calcium channel</keyword>
<keyword evidence="13" id="KW-0407">Ion channel</keyword>
<keyword evidence="11" id="KW-0472">Membrane</keyword>
<feature type="signal peptide" evidence="14">
    <location>
        <begin position="1"/>
        <end position="19"/>
    </location>
</feature>
<name>A0A813YD87_9BILA</name>
<evidence type="ECO:0000256" key="6">
    <source>
        <dbReference type="ARBA" id="ARBA00022729"/>
    </source>
</evidence>
<dbReference type="PANTHER" id="PTHR10166:SF43">
    <property type="entry name" value="VWA N-TERMINAL DOMAIN-CONTAINING PROTEIN"/>
    <property type="match status" value="1"/>
</dbReference>
<dbReference type="FunFam" id="3.30.450.20:FF:000267">
    <property type="entry name" value="Voltage-dependent calcium channel subunit alpha-2/delta-1"/>
    <property type="match status" value="1"/>
</dbReference>
<dbReference type="Pfam" id="PF08399">
    <property type="entry name" value="VWA_N"/>
    <property type="match status" value="1"/>
</dbReference>
<comment type="subcellular location">
    <subcellularLocation>
        <location evidence="1">Membrane</location>
        <topology evidence="1">Single-pass type I membrane protein</topology>
    </subcellularLocation>
</comment>
<dbReference type="EMBL" id="CAJNOC010001669">
    <property type="protein sequence ID" value="CAF0882594.1"/>
    <property type="molecule type" value="Genomic_DNA"/>
</dbReference>
<keyword evidence="5" id="KW-0812">Transmembrane</keyword>
<keyword evidence="6 14" id="KW-0732">Signal</keyword>
<feature type="chain" id="PRO_5032822440" description="VWFA domain-containing protein" evidence="14">
    <location>
        <begin position="20"/>
        <end position="1187"/>
    </location>
</feature>
<reference evidence="16" key="1">
    <citation type="submission" date="2021-02" db="EMBL/GenBank/DDBJ databases">
        <authorList>
            <person name="Nowell W R."/>
        </authorList>
    </citation>
    <scope>NUCLEOTIDE SEQUENCE</scope>
    <source>
        <strain evidence="16">Ploen Becks lab</strain>
    </source>
</reference>
<evidence type="ECO:0000256" key="11">
    <source>
        <dbReference type="ARBA" id="ARBA00023136"/>
    </source>
</evidence>
<dbReference type="Proteomes" id="UP000663879">
    <property type="component" value="Unassembled WGS sequence"/>
</dbReference>
<keyword evidence="17" id="KW-1185">Reference proteome</keyword>
<dbReference type="InterPro" id="IPR002035">
    <property type="entry name" value="VWF_A"/>
</dbReference>
<accession>A0A813YD87</accession>
<evidence type="ECO:0000256" key="1">
    <source>
        <dbReference type="ARBA" id="ARBA00004479"/>
    </source>
</evidence>
<evidence type="ECO:0000256" key="13">
    <source>
        <dbReference type="ARBA" id="ARBA00023303"/>
    </source>
</evidence>
<evidence type="ECO:0000256" key="4">
    <source>
        <dbReference type="ARBA" id="ARBA00022673"/>
    </source>
</evidence>
<evidence type="ECO:0000256" key="5">
    <source>
        <dbReference type="ARBA" id="ARBA00022692"/>
    </source>
</evidence>
<keyword evidence="3" id="KW-0109">Calcium transport</keyword>
<dbReference type="InterPro" id="IPR013608">
    <property type="entry name" value="VWA_N"/>
</dbReference>
<dbReference type="GO" id="GO:0005891">
    <property type="term" value="C:voltage-gated calcium channel complex"/>
    <property type="evidence" value="ECO:0007669"/>
    <property type="project" value="TreeGrafter"/>
</dbReference>
<dbReference type="SUPFAM" id="SSF53300">
    <property type="entry name" value="vWA-like"/>
    <property type="match status" value="1"/>
</dbReference>
<protein>
    <recommendedName>
        <fullName evidence="15">VWFA domain-containing protein</fullName>
    </recommendedName>
</protein>
<dbReference type="InterPro" id="IPR036465">
    <property type="entry name" value="vWFA_dom_sf"/>
</dbReference>
<gene>
    <name evidence="16" type="ORF">OXX778_LOCUS10491</name>
</gene>